<proteinExistence type="predicted"/>
<evidence type="ECO:0000313" key="4">
    <source>
        <dbReference type="Proteomes" id="UP000193834"/>
    </source>
</evidence>
<keyword evidence="1" id="KW-1133">Transmembrane helix</keyword>
<feature type="transmembrane region" description="Helical" evidence="1">
    <location>
        <begin position="41"/>
        <end position="60"/>
    </location>
</feature>
<dbReference type="InterPro" id="IPR021729">
    <property type="entry name" value="DUF3298"/>
</dbReference>
<dbReference type="RefSeq" id="WP_085494747.1">
    <property type="nucleotide sequence ID" value="NZ_FXAZ01000003.1"/>
</dbReference>
<dbReference type="EMBL" id="FXAZ01000003">
    <property type="protein sequence ID" value="SMG43386.1"/>
    <property type="molecule type" value="Genomic_DNA"/>
</dbReference>
<keyword evidence="1" id="KW-0812">Transmembrane</keyword>
<keyword evidence="1" id="KW-0472">Membrane</keyword>
<dbReference type="Gene3D" id="3.90.640.20">
    <property type="entry name" value="Heat-shock cognate protein, ATPase"/>
    <property type="match status" value="1"/>
</dbReference>
<dbReference type="Pfam" id="PF11738">
    <property type="entry name" value="DUF3298"/>
    <property type="match status" value="1"/>
</dbReference>
<name>A0A1X7KQD3_9BACL</name>
<organism evidence="3 4">
    <name type="scientific">Paenibacillus aquistagni</name>
    <dbReference type="NCBI Taxonomy" id="1852522"/>
    <lineage>
        <taxon>Bacteria</taxon>
        <taxon>Bacillati</taxon>
        <taxon>Bacillota</taxon>
        <taxon>Bacilli</taxon>
        <taxon>Bacillales</taxon>
        <taxon>Paenibacillaceae</taxon>
        <taxon>Paenibacillus</taxon>
    </lineage>
</organism>
<dbReference type="STRING" id="1852522.SAMN06295960_2563"/>
<evidence type="ECO:0000256" key="1">
    <source>
        <dbReference type="SAM" id="Phobius"/>
    </source>
</evidence>
<sequence>MRNLDPLKKRYDNIPIPQELDDVVNQALKASRRKDVRGMKTIKWAVGSAAAAVVIFVGSVNASPAVVHALSEVPVLNSLVKVVTFRDYKVDEGHYNADFQVPAIQDMNNKALEELLNSKYVNENKELYQSFMKQMKQQKGEGHLGVVSGYEVKTDNDRILSIARYVEKTVGSTEETLQFDTIDKKNEVLLTLPSLFKDDSYIALISNNIREQMEAQMKKDGDKVYWIGENAEDGDAFTTIKPDQHFYINNNGKLVISFDKYEVAPGSMGSVEFTIPSDVITNALVSHAYIK</sequence>
<evidence type="ECO:0000313" key="3">
    <source>
        <dbReference type="EMBL" id="SMG43386.1"/>
    </source>
</evidence>
<dbReference type="InterPro" id="IPR037126">
    <property type="entry name" value="PdaC/RsiV-like_sf"/>
</dbReference>
<keyword evidence="4" id="KW-1185">Reference proteome</keyword>
<reference evidence="3 4" key="1">
    <citation type="submission" date="2017-04" db="EMBL/GenBank/DDBJ databases">
        <authorList>
            <person name="Afonso C.L."/>
            <person name="Miller P.J."/>
            <person name="Scott M.A."/>
            <person name="Spackman E."/>
            <person name="Goraichik I."/>
            <person name="Dimitrov K.M."/>
            <person name="Suarez D.L."/>
            <person name="Swayne D.E."/>
        </authorList>
    </citation>
    <scope>NUCLEOTIDE SEQUENCE [LARGE SCALE GENOMIC DNA]</scope>
    <source>
        <strain evidence="3 4">11</strain>
    </source>
</reference>
<gene>
    <name evidence="3" type="ORF">SAMN06295960_2563</name>
</gene>
<protein>
    <recommendedName>
        <fullName evidence="2">DUF3298 domain-containing protein</fullName>
    </recommendedName>
</protein>
<dbReference type="Proteomes" id="UP000193834">
    <property type="component" value="Unassembled WGS sequence"/>
</dbReference>
<dbReference type="OrthoDB" id="4990at2"/>
<accession>A0A1X7KQD3</accession>
<feature type="domain" description="DUF3298" evidence="2">
    <location>
        <begin position="195"/>
        <end position="276"/>
    </location>
</feature>
<dbReference type="AlphaFoldDB" id="A0A1X7KQD3"/>
<evidence type="ECO:0000259" key="2">
    <source>
        <dbReference type="Pfam" id="PF11738"/>
    </source>
</evidence>
<dbReference type="Gene3D" id="3.30.565.40">
    <property type="entry name" value="Fervidobacterium nodosum Rt17-B1 like"/>
    <property type="match status" value="1"/>
</dbReference>